<protein>
    <submittedName>
        <fullName evidence="1">Uncharacterized protein</fullName>
    </submittedName>
</protein>
<dbReference type="AlphaFoldDB" id="A0A8X9A7P3"/>
<sequence length="113" mass="12279">MVVEAPRPQLSYSLACYVAGEVLKSVHTYSSLGHCSHFNCKSLMAELSHGPWQPSVQAESAGVTVTLPLLARADLFTELGRRPAIGSLVPTKDRTEGLGIRRKPTSAKWHLIP</sequence>
<dbReference type="EMBL" id="PNBA02000003">
    <property type="protein sequence ID" value="KAG6430616.1"/>
    <property type="molecule type" value="Genomic_DNA"/>
</dbReference>
<accession>A0A8X9A7P3</accession>
<evidence type="ECO:0000313" key="1">
    <source>
        <dbReference type="EMBL" id="KAG6430616.1"/>
    </source>
</evidence>
<dbReference type="Proteomes" id="UP000298416">
    <property type="component" value="Unassembled WGS sequence"/>
</dbReference>
<evidence type="ECO:0000313" key="2">
    <source>
        <dbReference type="Proteomes" id="UP000298416"/>
    </source>
</evidence>
<name>A0A8X9A7P3_SALSN</name>
<proteinExistence type="predicted"/>
<reference evidence="1" key="2">
    <citation type="submission" date="2020-08" db="EMBL/GenBank/DDBJ databases">
        <title>Plant Genome Project.</title>
        <authorList>
            <person name="Zhang R.-G."/>
        </authorList>
    </citation>
    <scope>NUCLEOTIDE SEQUENCE</scope>
    <source>
        <strain evidence="1">Huo1</strain>
        <tissue evidence="1">Leaf</tissue>
    </source>
</reference>
<reference evidence="1" key="1">
    <citation type="submission" date="2018-01" db="EMBL/GenBank/DDBJ databases">
        <authorList>
            <person name="Mao J.F."/>
        </authorList>
    </citation>
    <scope>NUCLEOTIDE SEQUENCE</scope>
    <source>
        <strain evidence="1">Huo1</strain>
        <tissue evidence="1">Leaf</tissue>
    </source>
</reference>
<gene>
    <name evidence="1" type="ORF">SASPL_108688</name>
</gene>
<keyword evidence="2" id="KW-1185">Reference proteome</keyword>
<comment type="caution">
    <text evidence="1">The sequence shown here is derived from an EMBL/GenBank/DDBJ whole genome shotgun (WGS) entry which is preliminary data.</text>
</comment>
<organism evidence="1">
    <name type="scientific">Salvia splendens</name>
    <name type="common">Scarlet sage</name>
    <dbReference type="NCBI Taxonomy" id="180675"/>
    <lineage>
        <taxon>Eukaryota</taxon>
        <taxon>Viridiplantae</taxon>
        <taxon>Streptophyta</taxon>
        <taxon>Embryophyta</taxon>
        <taxon>Tracheophyta</taxon>
        <taxon>Spermatophyta</taxon>
        <taxon>Magnoliopsida</taxon>
        <taxon>eudicotyledons</taxon>
        <taxon>Gunneridae</taxon>
        <taxon>Pentapetalae</taxon>
        <taxon>asterids</taxon>
        <taxon>lamiids</taxon>
        <taxon>Lamiales</taxon>
        <taxon>Lamiaceae</taxon>
        <taxon>Nepetoideae</taxon>
        <taxon>Mentheae</taxon>
        <taxon>Salviinae</taxon>
        <taxon>Salvia</taxon>
        <taxon>Salvia subgen. Calosphace</taxon>
        <taxon>core Calosphace</taxon>
    </lineage>
</organism>